<dbReference type="PROSITE" id="PS51063">
    <property type="entry name" value="HTH_CRP_2"/>
    <property type="match status" value="1"/>
</dbReference>
<dbReference type="PANTHER" id="PTHR24567">
    <property type="entry name" value="CRP FAMILY TRANSCRIPTIONAL REGULATORY PROTEIN"/>
    <property type="match status" value="1"/>
</dbReference>
<dbReference type="InterPro" id="IPR050397">
    <property type="entry name" value="Env_Response_Regulators"/>
</dbReference>
<dbReference type="GO" id="GO:0005829">
    <property type="term" value="C:cytosol"/>
    <property type="evidence" value="ECO:0007669"/>
    <property type="project" value="TreeGrafter"/>
</dbReference>
<dbReference type="SUPFAM" id="SSF46785">
    <property type="entry name" value="Winged helix' DNA-binding domain"/>
    <property type="match status" value="1"/>
</dbReference>
<evidence type="ECO:0000259" key="5">
    <source>
        <dbReference type="PROSITE" id="PS51063"/>
    </source>
</evidence>
<name>A0A1A7RB26_9GAMM</name>
<accession>A0A1A7RB26</accession>
<dbReference type="InterPro" id="IPR018490">
    <property type="entry name" value="cNMP-bd_dom_sf"/>
</dbReference>
<evidence type="ECO:0000259" key="4">
    <source>
        <dbReference type="PROSITE" id="PS50042"/>
    </source>
</evidence>
<reference evidence="7" key="1">
    <citation type="submission" date="2016-06" db="EMBL/GenBank/DDBJ databases">
        <authorList>
            <person name="Radolfova-Krizova L."/>
            <person name="Nemec A."/>
        </authorList>
    </citation>
    <scope>NUCLEOTIDE SEQUENCE [LARGE SCALE GENOMIC DNA]</scope>
    <source>
        <strain evidence="7">ANC 4275</strain>
    </source>
</reference>
<evidence type="ECO:0000313" key="6">
    <source>
        <dbReference type="EMBL" id="OBX29470.1"/>
    </source>
</evidence>
<dbReference type="GO" id="GO:0003677">
    <property type="term" value="F:DNA binding"/>
    <property type="evidence" value="ECO:0007669"/>
    <property type="project" value="UniProtKB-KW"/>
</dbReference>
<dbReference type="Gene3D" id="2.60.120.10">
    <property type="entry name" value="Jelly Rolls"/>
    <property type="match status" value="1"/>
</dbReference>
<keyword evidence="7" id="KW-1185">Reference proteome</keyword>
<evidence type="ECO:0000256" key="1">
    <source>
        <dbReference type="ARBA" id="ARBA00023015"/>
    </source>
</evidence>
<proteinExistence type="predicted"/>
<dbReference type="InterPro" id="IPR000595">
    <property type="entry name" value="cNMP-bd_dom"/>
</dbReference>
<dbReference type="AlphaFoldDB" id="A0A1A7RB26"/>
<dbReference type="CDD" id="cd00038">
    <property type="entry name" value="CAP_ED"/>
    <property type="match status" value="1"/>
</dbReference>
<dbReference type="InterPro" id="IPR014710">
    <property type="entry name" value="RmlC-like_jellyroll"/>
</dbReference>
<evidence type="ECO:0000256" key="2">
    <source>
        <dbReference type="ARBA" id="ARBA00023125"/>
    </source>
</evidence>
<feature type="domain" description="Cyclic nucleotide-binding" evidence="4">
    <location>
        <begin position="15"/>
        <end position="118"/>
    </location>
</feature>
<sequence length="235" mass="27293">MLNAQQLTQLKNNYWFAGLAEYFQHYIIQHALVFEKDKEQRIFLSGDPFDGIYAVLDGAIRLGHIDIHGKEAVAAIAEPIMWFGEISLVDKLPRSHDAIPTRKSTILQLPAHAIQQLLEQYPEFWYHIAQLTSQKLRYAFMELISLQTQNLSQRLAQRLMYMLNGYGNHLEIQQRTIQISQEQLAQLLMCSRQSINQELQQLEKMNVLKVAFKKIDILDLQQLHQIAHALPAHDH</sequence>
<comment type="caution">
    <text evidence="6">The sequence shown here is derived from an EMBL/GenBank/DDBJ whole genome shotgun (WGS) entry which is preliminary data.</text>
</comment>
<keyword evidence="3" id="KW-0804">Transcription</keyword>
<keyword evidence="1" id="KW-0805">Transcription regulation</keyword>
<dbReference type="STRING" id="1443941.A9J31_13195"/>
<dbReference type="GO" id="GO:0003700">
    <property type="term" value="F:DNA-binding transcription factor activity"/>
    <property type="evidence" value="ECO:0007669"/>
    <property type="project" value="TreeGrafter"/>
</dbReference>
<dbReference type="InterPro" id="IPR012318">
    <property type="entry name" value="HTH_CRP"/>
</dbReference>
<dbReference type="Proteomes" id="UP000185753">
    <property type="component" value="Unassembled WGS sequence"/>
</dbReference>
<protein>
    <submittedName>
        <fullName evidence="6">Cyclic nucleotide-binding protein</fullName>
    </submittedName>
</protein>
<keyword evidence="2" id="KW-0238">DNA-binding</keyword>
<dbReference type="SUPFAM" id="SSF51206">
    <property type="entry name" value="cAMP-binding domain-like"/>
    <property type="match status" value="1"/>
</dbReference>
<dbReference type="RefSeq" id="WP_067762600.1">
    <property type="nucleotide sequence ID" value="NZ_LZDS01000006.1"/>
</dbReference>
<evidence type="ECO:0000256" key="3">
    <source>
        <dbReference type="ARBA" id="ARBA00023163"/>
    </source>
</evidence>
<dbReference type="PANTHER" id="PTHR24567:SF74">
    <property type="entry name" value="HTH-TYPE TRANSCRIPTIONAL REGULATOR ARCR"/>
    <property type="match status" value="1"/>
</dbReference>
<evidence type="ECO:0000313" key="7">
    <source>
        <dbReference type="Proteomes" id="UP000185753"/>
    </source>
</evidence>
<dbReference type="Pfam" id="PF13545">
    <property type="entry name" value="HTH_Crp_2"/>
    <property type="match status" value="1"/>
</dbReference>
<dbReference type="PROSITE" id="PS50042">
    <property type="entry name" value="CNMP_BINDING_3"/>
    <property type="match status" value="1"/>
</dbReference>
<organism evidence="6 7">
    <name type="scientific">Acinetobacter gandensis</name>
    <dbReference type="NCBI Taxonomy" id="1443941"/>
    <lineage>
        <taxon>Bacteria</taxon>
        <taxon>Pseudomonadati</taxon>
        <taxon>Pseudomonadota</taxon>
        <taxon>Gammaproteobacteria</taxon>
        <taxon>Moraxellales</taxon>
        <taxon>Moraxellaceae</taxon>
        <taxon>Acinetobacter</taxon>
    </lineage>
</organism>
<dbReference type="InterPro" id="IPR036390">
    <property type="entry name" value="WH_DNA-bd_sf"/>
</dbReference>
<dbReference type="SMART" id="SM00100">
    <property type="entry name" value="cNMP"/>
    <property type="match status" value="1"/>
</dbReference>
<gene>
    <name evidence="6" type="ORF">A9J31_13195</name>
</gene>
<dbReference type="Pfam" id="PF00027">
    <property type="entry name" value="cNMP_binding"/>
    <property type="match status" value="1"/>
</dbReference>
<feature type="domain" description="HTH crp-type" evidence="5">
    <location>
        <begin position="149"/>
        <end position="221"/>
    </location>
</feature>
<dbReference type="OrthoDB" id="6881322at2"/>
<dbReference type="EMBL" id="LZDS01000006">
    <property type="protein sequence ID" value="OBX29470.1"/>
    <property type="molecule type" value="Genomic_DNA"/>
</dbReference>